<keyword evidence="3" id="KW-1185">Reference proteome</keyword>
<dbReference type="Gramene" id="PRQ43978">
    <property type="protein sequence ID" value="PRQ43978"/>
    <property type="gene ID" value="RchiOBHm_Chr3g0474141"/>
</dbReference>
<gene>
    <name evidence="2" type="ORF">RchiOBHm_Chr3g0474141</name>
</gene>
<dbReference type="SUPFAM" id="SSF52047">
    <property type="entry name" value="RNI-like"/>
    <property type="match status" value="1"/>
</dbReference>
<dbReference type="InterPro" id="IPR050232">
    <property type="entry name" value="FBL13/AtMIF1-like"/>
</dbReference>
<dbReference type="Pfam" id="PF24758">
    <property type="entry name" value="LRR_At5g56370"/>
    <property type="match status" value="1"/>
</dbReference>
<dbReference type="Proteomes" id="UP000238479">
    <property type="component" value="Chromosome 3"/>
</dbReference>
<name>A0A2P6RC23_ROSCH</name>
<evidence type="ECO:0000259" key="1">
    <source>
        <dbReference type="PROSITE" id="PS50181"/>
    </source>
</evidence>
<dbReference type="PANTHER" id="PTHR31900">
    <property type="entry name" value="F-BOX/RNI SUPERFAMILY PROTEIN-RELATED"/>
    <property type="match status" value="1"/>
</dbReference>
<dbReference type="CDD" id="cd09917">
    <property type="entry name" value="F-box_SF"/>
    <property type="match status" value="1"/>
</dbReference>
<dbReference type="Pfam" id="PF00646">
    <property type="entry name" value="F-box"/>
    <property type="match status" value="1"/>
</dbReference>
<dbReference type="AlphaFoldDB" id="A0A2P6RC23"/>
<dbReference type="InterPro" id="IPR055411">
    <property type="entry name" value="LRR_FXL15/At3g58940/PEG3-like"/>
</dbReference>
<dbReference type="InterPro" id="IPR032675">
    <property type="entry name" value="LRR_dom_sf"/>
</dbReference>
<evidence type="ECO:0000313" key="3">
    <source>
        <dbReference type="Proteomes" id="UP000238479"/>
    </source>
</evidence>
<dbReference type="PANTHER" id="PTHR31900:SF30">
    <property type="entry name" value="SUPERFAMILY PROTEIN, PUTATIVE-RELATED"/>
    <property type="match status" value="1"/>
</dbReference>
<dbReference type="InterPro" id="IPR001810">
    <property type="entry name" value="F-box_dom"/>
</dbReference>
<dbReference type="PROSITE" id="PS50181">
    <property type="entry name" value="FBOX"/>
    <property type="match status" value="1"/>
</dbReference>
<proteinExistence type="predicted"/>
<dbReference type="EMBL" id="PDCK01000041">
    <property type="protein sequence ID" value="PRQ43978.1"/>
    <property type="molecule type" value="Genomic_DNA"/>
</dbReference>
<dbReference type="Gene3D" id="3.80.10.10">
    <property type="entry name" value="Ribonuclease Inhibitor"/>
    <property type="match status" value="1"/>
</dbReference>
<feature type="domain" description="F-box" evidence="1">
    <location>
        <begin position="28"/>
        <end position="76"/>
    </location>
</feature>
<sequence>MEDRGKRKLLATASCQGQAVRAVTEGLIDRLSNLPDHVAHHILSFLAIEDLTRFGCVSKGYGELYLSAPSYLFHRGVNRIARFHFHWNLDIHQPKIFREDERFRLDKWIYNAIRCNVEVLDINIENSCLEAPPLPFCIFLCGSLKSLVVEMYCKISKAPSLASLSNLECLKLQDVIILDEGFFKWISCSCKCIKELSLIHVHGNGGMHFTIESSSLESLCIKWVYGMFHLNISGQKLRKIIINWIFAYRTDSPHTDICLRNQLNLGRLESLEEAEICLLNHDDFVIVSEVLCCLCSAKVLILNKEITMILVPAMTSLLGGMSKLSTLIIKSNPFFRGPKADVSKSRLSPISSSSSLFFLNRSKLITLTITLRSYYGKLFWKFSIDLPVELLPSQCCGFNIGYWKLQNAAFIYQLKEVTIELSHGSNGIEFARYILEHAQNLIKMTIVHSPRQSNAMRKLNTSKMTSNITLDFQEDQRRGPQKQRGRRVV</sequence>
<dbReference type="InterPro" id="IPR036047">
    <property type="entry name" value="F-box-like_dom_sf"/>
</dbReference>
<evidence type="ECO:0000313" key="2">
    <source>
        <dbReference type="EMBL" id="PRQ43978.1"/>
    </source>
</evidence>
<comment type="caution">
    <text evidence="2">The sequence shown here is derived from an EMBL/GenBank/DDBJ whole genome shotgun (WGS) entry which is preliminary data.</text>
</comment>
<accession>A0A2P6RC23</accession>
<dbReference type="SUPFAM" id="SSF81383">
    <property type="entry name" value="F-box domain"/>
    <property type="match status" value="1"/>
</dbReference>
<reference evidence="2 3" key="1">
    <citation type="journal article" date="2018" name="Nat. Genet.">
        <title>The Rosa genome provides new insights in the design of modern roses.</title>
        <authorList>
            <person name="Bendahmane M."/>
        </authorList>
    </citation>
    <scope>NUCLEOTIDE SEQUENCE [LARGE SCALE GENOMIC DNA]</scope>
    <source>
        <strain evidence="3">cv. Old Blush</strain>
    </source>
</reference>
<protein>
    <submittedName>
        <fullName evidence="2">Putative F-box domain, FBD domain, leucine-rich repeat domain, L domain-containing protein</fullName>
    </submittedName>
</protein>
<organism evidence="2 3">
    <name type="scientific">Rosa chinensis</name>
    <name type="common">China rose</name>
    <dbReference type="NCBI Taxonomy" id="74649"/>
    <lineage>
        <taxon>Eukaryota</taxon>
        <taxon>Viridiplantae</taxon>
        <taxon>Streptophyta</taxon>
        <taxon>Embryophyta</taxon>
        <taxon>Tracheophyta</taxon>
        <taxon>Spermatophyta</taxon>
        <taxon>Magnoliopsida</taxon>
        <taxon>eudicotyledons</taxon>
        <taxon>Gunneridae</taxon>
        <taxon>Pentapetalae</taxon>
        <taxon>rosids</taxon>
        <taxon>fabids</taxon>
        <taxon>Rosales</taxon>
        <taxon>Rosaceae</taxon>
        <taxon>Rosoideae</taxon>
        <taxon>Rosoideae incertae sedis</taxon>
        <taxon>Rosa</taxon>
    </lineage>
</organism>